<protein>
    <submittedName>
        <fullName evidence="4">Sugar O-acetyltransferase</fullName>
    </submittedName>
</protein>
<dbReference type="InterPro" id="IPR051159">
    <property type="entry name" value="Hexapeptide_acetyltransf"/>
</dbReference>
<dbReference type="EMBL" id="SDPO01000001">
    <property type="protein sequence ID" value="RXZ50444.1"/>
    <property type="molecule type" value="Genomic_DNA"/>
</dbReference>
<keyword evidence="3" id="KW-0677">Repeat</keyword>
<evidence type="ECO:0000313" key="4">
    <source>
        <dbReference type="EMBL" id="RXZ50444.1"/>
    </source>
</evidence>
<comment type="caution">
    <text evidence="4">The sequence shown here is derived from an EMBL/GenBank/DDBJ whole genome shotgun (WGS) entry which is preliminary data.</text>
</comment>
<keyword evidence="5" id="KW-1185">Reference proteome</keyword>
<sequence length="191" mass="19993">MTLTELLALLDAGETITGGSPAHAVMHDTSQDALRIAGELNTGYHEPAEVRELLARLTGKPVDETVTLFPPFSADFGKNITLGKRVFINSGCRFQDQGGITIGDDCLIGHNAVIATLQHDIDPRRRSDLIPSPVVIGRNVWLGANVTVLPGVTIGEDAVIGAGSIVTKNIPAGAGAIAVGSPARVVRTIEE</sequence>
<name>A0A4Q2JT66_9MICO</name>
<dbReference type="Proteomes" id="UP000292935">
    <property type="component" value="Unassembled WGS sequence"/>
</dbReference>
<dbReference type="AlphaFoldDB" id="A0A4Q2JT66"/>
<proteinExistence type="inferred from homology"/>
<dbReference type="RefSeq" id="WP_129230260.1">
    <property type="nucleotide sequence ID" value="NZ_SDPO01000001.1"/>
</dbReference>
<dbReference type="PANTHER" id="PTHR23416:SF23">
    <property type="entry name" value="ACETYLTRANSFERASE C18B11.09C-RELATED"/>
    <property type="match status" value="1"/>
</dbReference>
<evidence type="ECO:0000256" key="3">
    <source>
        <dbReference type="ARBA" id="ARBA00022737"/>
    </source>
</evidence>
<keyword evidence="2 4" id="KW-0808">Transferase</keyword>
<gene>
    <name evidence="4" type="ORF">ESP57_01075</name>
</gene>
<dbReference type="Pfam" id="PF00132">
    <property type="entry name" value="Hexapep"/>
    <property type="match status" value="1"/>
</dbReference>
<evidence type="ECO:0000313" key="5">
    <source>
        <dbReference type="Proteomes" id="UP000292935"/>
    </source>
</evidence>
<dbReference type="InterPro" id="IPR001451">
    <property type="entry name" value="Hexapep"/>
</dbReference>
<comment type="similarity">
    <text evidence="1">Belongs to the transferase hexapeptide repeat family.</text>
</comment>
<dbReference type="PANTHER" id="PTHR23416">
    <property type="entry name" value="SIALIC ACID SYNTHASE-RELATED"/>
    <property type="match status" value="1"/>
</dbReference>
<dbReference type="Gene3D" id="2.160.10.10">
    <property type="entry name" value="Hexapeptide repeat proteins"/>
    <property type="match status" value="1"/>
</dbReference>
<evidence type="ECO:0000256" key="1">
    <source>
        <dbReference type="ARBA" id="ARBA00007274"/>
    </source>
</evidence>
<dbReference type="GO" id="GO:0008374">
    <property type="term" value="F:O-acyltransferase activity"/>
    <property type="evidence" value="ECO:0007669"/>
    <property type="project" value="TreeGrafter"/>
</dbReference>
<reference evidence="4 5" key="1">
    <citation type="submission" date="2019-01" db="EMBL/GenBank/DDBJ databases">
        <authorList>
            <person name="Li J."/>
        </authorList>
    </citation>
    <scope>NUCLEOTIDE SEQUENCE [LARGE SCALE GENOMIC DNA]</scope>
    <source>
        <strain evidence="4 5">CCUG 35506</strain>
    </source>
</reference>
<dbReference type="Pfam" id="PF14602">
    <property type="entry name" value="Hexapep_2"/>
    <property type="match status" value="1"/>
</dbReference>
<dbReference type="InterPro" id="IPR011004">
    <property type="entry name" value="Trimer_LpxA-like_sf"/>
</dbReference>
<dbReference type="OrthoDB" id="2643438at2"/>
<organism evidence="4 5">
    <name type="scientific">Agromyces fucosus</name>
    <dbReference type="NCBI Taxonomy" id="41985"/>
    <lineage>
        <taxon>Bacteria</taxon>
        <taxon>Bacillati</taxon>
        <taxon>Actinomycetota</taxon>
        <taxon>Actinomycetes</taxon>
        <taxon>Micrococcales</taxon>
        <taxon>Microbacteriaceae</taxon>
        <taxon>Agromyces</taxon>
    </lineage>
</organism>
<dbReference type="PROSITE" id="PS00101">
    <property type="entry name" value="HEXAPEP_TRANSFERASES"/>
    <property type="match status" value="1"/>
</dbReference>
<evidence type="ECO:0000256" key="2">
    <source>
        <dbReference type="ARBA" id="ARBA00022679"/>
    </source>
</evidence>
<dbReference type="InterPro" id="IPR018357">
    <property type="entry name" value="Hexapep_transf_CS"/>
</dbReference>
<dbReference type="SUPFAM" id="SSF51161">
    <property type="entry name" value="Trimeric LpxA-like enzymes"/>
    <property type="match status" value="1"/>
</dbReference>
<accession>A0A4Q2JT66</accession>